<feature type="transmembrane region" description="Helical" evidence="1">
    <location>
        <begin position="107"/>
        <end position="125"/>
    </location>
</feature>
<proteinExistence type="predicted"/>
<evidence type="ECO:0000256" key="1">
    <source>
        <dbReference type="SAM" id="Phobius"/>
    </source>
</evidence>
<dbReference type="Pfam" id="PF09945">
    <property type="entry name" value="DUF2177"/>
    <property type="match status" value="1"/>
</dbReference>
<dbReference type="InterPro" id="IPR018687">
    <property type="entry name" value="DUF2177_membr"/>
</dbReference>
<dbReference type="EMBL" id="JBHTLQ010000016">
    <property type="protein sequence ID" value="MFD1190747.1"/>
    <property type="molecule type" value="Genomic_DNA"/>
</dbReference>
<dbReference type="RefSeq" id="WP_377353366.1">
    <property type="nucleotide sequence ID" value="NZ_JBHTLQ010000016.1"/>
</dbReference>
<gene>
    <name evidence="2" type="ORF">ACFQ27_09165</name>
</gene>
<reference evidence="3" key="1">
    <citation type="journal article" date="2019" name="Int. J. Syst. Evol. Microbiol.">
        <title>The Global Catalogue of Microorganisms (GCM) 10K type strain sequencing project: providing services to taxonomists for standard genome sequencing and annotation.</title>
        <authorList>
            <consortium name="The Broad Institute Genomics Platform"/>
            <consortium name="The Broad Institute Genome Sequencing Center for Infectious Disease"/>
            <person name="Wu L."/>
            <person name="Ma J."/>
        </authorList>
    </citation>
    <scope>NUCLEOTIDE SEQUENCE [LARGE SCALE GENOMIC DNA]</scope>
    <source>
        <strain evidence="3">CCUG 55074</strain>
    </source>
</reference>
<comment type="caution">
    <text evidence="2">The sequence shown here is derived from an EMBL/GenBank/DDBJ whole genome shotgun (WGS) entry which is preliminary data.</text>
</comment>
<keyword evidence="1" id="KW-1133">Transmembrane helix</keyword>
<feature type="transmembrane region" description="Helical" evidence="1">
    <location>
        <begin position="42"/>
        <end position="64"/>
    </location>
</feature>
<accession>A0ABW3T0Y4</accession>
<keyword evidence="1" id="KW-0472">Membrane</keyword>
<organism evidence="2 3">
    <name type="scientific">Phenylobacterium conjunctum</name>
    <dbReference type="NCBI Taxonomy" id="1298959"/>
    <lineage>
        <taxon>Bacteria</taxon>
        <taxon>Pseudomonadati</taxon>
        <taxon>Pseudomonadota</taxon>
        <taxon>Alphaproteobacteria</taxon>
        <taxon>Caulobacterales</taxon>
        <taxon>Caulobacteraceae</taxon>
        <taxon>Phenylobacterium</taxon>
    </lineage>
</organism>
<keyword evidence="1" id="KW-0812">Transmembrane</keyword>
<name>A0ABW3T0Y4_9CAUL</name>
<evidence type="ECO:0000313" key="2">
    <source>
        <dbReference type="EMBL" id="MFD1190747.1"/>
    </source>
</evidence>
<keyword evidence="3" id="KW-1185">Reference proteome</keyword>
<feature type="transmembrane region" description="Helical" evidence="1">
    <location>
        <begin position="71"/>
        <end position="87"/>
    </location>
</feature>
<protein>
    <submittedName>
        <fullName evidence="2">DUF2177 family protein</fullName>
    </submittedName>
</protein>
<evidence type="ECO:0000313" key="3">
    <source>
        <dbReference type="Proteomes" id="UP001597216"/>
    </source>
</evidence>
<dbReference type="Proteomes" id="UP001597216">
    <property type="component" value="Unassembled WGS sequence"/>
</dbReference>
<sequence length="131" mass="14007">MLRNIIAWVATAVAFAGIDFIWLTNAQGLYRPALDEVLSPTVNFSAAIAFYLIYITGVTVMAVLPTGSLRAAAGKGAMLGCFAYATYDLTNQATLKVWYTHITVADIAWGTFLTASAAAIGWLVASRIPSR</sequence>